<dbReference type="Proteomes" id="UP000244755">
    <property type="component" value="Chromosome 1"/>
</dbReference>
<feature type="coiled-coil region" evidence="1">
    <location>
        <begin position="79"/>
        <end position="130"/>
    </location>
</feature>
<dbReference type="AlphaFoldDB" id="A0A2R4WM00"/>
<name>A0A2R4WM00_9HYPH</name>
<reference evidence="4 5" key="1">
    <citation type="submission" date="2018-04" db="EMBL/GenBank/DDBJ databases">
        <title>Methylobacterium sp. PR1016A genome.</title>
        <authorList>
            <person name="Park W."/>
        </authorList>
    </citation>
    <scope>NUCLEOTIDE SEQUENCE [LARGE SCALE GENOMIC DNA]</scope>
    <source>
        <strain evidence="4 5">PR1016A</strain>
    </source>
</reference>
<proteinExistence type="predicted"/>
<dbReference type="InterPro" id="IPR021104">
    <property type="entry name" value="KfrA_DNA-bd_N"/>
</dbReference>
<sequence>MADRIRARGKPKGGAKERVSVRTVRKELGGGSHEGIGPSLSRWKARRDYQPVVEEAGLPLALQGVLARFAAQVLERARIEMARERLAEADLAAREREANERIRDEALAHADLLEARVAALQAEVDRLRAGAPVSNPEPVPAPAPLDPPSTEAAFIGILMGQSLARTADAFWDEVRQAVEAEMCRQGSWPCTPCTGRSPRR</sequence>
<evidence type="ECO:0000313" key="5">
    <source>
        <dbReference type="Proteomes" id="UP000244755"/>
    </source>
</evidence>
<evidence type="ECO:0000259" key="3">
    <source>
        <dbReference type="Pfam" id="PF11740"/>
    </source>
</evidence>
<keyword evidence="1" id="KW-0175">Coiled coil</keyword>
<dbReference type="RefSeq" id="WP_099954387.1">
    <property type="nucleotide sequence ID" value="NZ_CP028843.1"/>
</dbReference>
<dbReference type="OrthoDB" id="7996077at2"/>
<evidence type="ECO:0000313" key="4">
    <source>
        <dbReference type="EMBL" id="AWB22577.1"/>
    </source>
</evidence>
<feature type="region of interest" description="Disordered" evidence="2">
    <location>
        <begin position="1"/>
        <end position="20"/>
    </location>
</feature>
<dbReference type="KEGG" id="mee:DA075_18050"/>
<keyword evidence="5" id="KW-1185">Reference proteome</keyword>
<protein>
    <recommendedName>
        <fullName evidence="3">KfrA N-terminal DNA-binding domain-containing protein</fullName>
    </recommendedName>
</protein>
<feature type="domain" description="KfrA N-terminal DNA-binding" evidence="3">
    <location>
        <begin position="17"/>
        <end position="116"/>
    </location>
</feature>
<organism evidence="4 5">
    <name type="scientific">Methylobacterium currus</name>
    <dbReference type="NCBI Taxonomy" id="2051553"/>
    <lineage>
        <taxon>Bacteria</taxon>
        <taxon>Pseudomonadati</taxon>
        <taxon>Pseudomonadota</taxon>
        <taxon>Alphaproteobacteria</taxon>
        <taxon>Hyphomicrobiales</taxon>
        <taxon>Methylobacteriaceae</taxon>
        <taxon>Methylobacterium</taxon>
    </lineage>
</organism>
<accession>A0A2R4WM00</accession>
<gene>
    <name evidence="4" type="ORF">DA075_18050</name>
</gene>
<evidence type="ECO:0000256" key="1">
    <source>
        <dbReference type="SAM" id="Coils"/>
    </source>
</evidence>
<evidence type="ECO:0000256" key="2">
    <source>
        <dbReference type="SAM" id="MobiDB-lite"/>
    </source>
</evidence>
<dbReference type="EMBL" id="CP028843">
    <property type="protein sequence ID" value="AWB22577.1"/>
    <property type="molecule type" value="Genomic_DNA"/>
</dbReference>
<dbReference type="Pfam" id="PF11740">
    <property type="entry name" value="KfrA_N"/>
    <property type="match status" value="1"/>
</dbReference>